<evidence type="ECO:0000313" key="3">
    <source>
        <dbReference type="Proteomes" id="UP000189462"/>
    </source>
</evidence>
<name>A0A1V3NHK6_9GAMM</name>
<reference evidence="2 3" key="1">
    <citation type="submission" date="2017-02" db="EMBL/GenBank/DDBJ databases">
        <title>Genomic diversity within the haloalkaliphilic genus Thioalkalivibrio.</title>
        <authorList>
            <person name="Ahn A.-C."/>
            <person name="Meier-Kolthoff J."/>
            <person name="Overmars L."/>
            <person name="Richter M."/>
            <person name="Woyke T."/>
            <person name="Sorokin D.Y."/>
            <person name="Muyzer G."/>
        </authorList>
    </citation>
    <scope>NUCLEOTIDE SEQUENCE [LARGE SCALE GENOMIC DNA]</scope>
    <source>
        <strain evidence="2 3">ALJD</strain>
    </source>
</reference>
<protein>
    <submittedName>
        <fullName evidence="2">Competence protein ComEC</fullName>
    </submittedName>
</protein>
<dbReference type="Proteomes" id="UP000189462">
    <property type="component" value="Unassembled WGS sequence"/>
</dbReference>
<proteinExistence type="predicted"/>
<dbReference type="STRING" id="108003.B1C78_09190"/>
<dbReference type="OrthoDB" id="9761531at2"/>
<evidence type="ECO:0000313" key="2">
    <source>
        <dbReference type="EMBL" id="OOG24256.1"/>
    </source>
</evidence>
<feature type="domain" description="Metallo-beta-lactamase" evidence="1">
    <location>
        <begin position="35"/>
        <end position="97"/>
    </location>
</feature>
<keyword evidence="3" id="KW-1185">Reference proteome</keyword>
<dbReference type="Gene3D" id="3.60.15.10">
    <property type="entry name" value="Ribonuclease Z/Hydroxyacylglutathione hydrolase-like"/>
    <property type="match status" value="1"/>
</dbReference>
<dbReference type="InterPro" id="IPR001279">
    <property type="entry name" value="Metallo-B-lactamas"/>
</dbReference>
<dbReference type="EMBL" id="MVBK01000049">
    <property type="protein sequence ID" value="OOG24256.1"/>
    <property type="molecule type" value="Genomic_DNA"/>
</dbReference>
<accession>A0A1V3NHK6</accession>
<dbReference type="InterPro" id="IPR036866">
    <property type="entry name" value="RibonucZ/Hydroxyglut_hydro"/>
</dbReference>
<gene>
    <name evidence="2" type="ORF">B1C78_09190</name>
</gene>
<dbReference type="InterPro" id="IPR052159">
    <property type="entry name" value="Competence_DNA_uptake"/>
</dbReference>
<sequence length="363" mass="40605">MSDYFEIDFLDVESSKSGDAISLRYQIDDSAYIHVVDGGFQAAGQSVVEHIKKYYGNPAYIGHVIVSHPDGDHAGGLRTVLETFEVGHLWMLRPWVYAGEIIDRFSRFSSIENLQRRLREIYPNIAALEEIAEERGIPIYEPFQGERIGAFCVLAPTKQRYLDLVVQSERTPESTEEERKFSGDGIAAFLERAAARTMSLLKAAWGTEVFSPEETSAENEMSVIQYANLCEKRIVLTADAGRAGLAEAADYAPHVGLALPGVDRFQVPHHGSRRNVSTELLDRWLGPRLSAKPQNGQERFTAIISSAKKDEDHPRKAVVRAFIHRGAKVITTEGRSIRTGHNAPHREGWTAVTPVEYPEEQEE</sequence>
<dbReference type="SUPFAM" id="SSF56281">
    <property type="entry name" value="Metallo-hydrolase/oxidoreductase"/>
    <property type="match status" value="1"/>
</dbReference>
<evidence type="ECO:0000259" key="1">
    <source>
        <dbReference type="Pfam" id="PF00753"/>
    </source>
</evidence>
<dbReference type="PANTHER" id="PTHR30619">
    <property type="entry name" value="DNA INTERNALIZATION/COMPETENCE PROTEIN COMEC/REC2"/>
    <property type="match status" value="1"/>
</dbReference>
<dbReference type="PANTHER" id="PTHR30619:SF1">
    <property type="entry name" value="RECOMBINATION PROTEIN 2"/>
    <property type="match status" value="1"/>
</dbReference>
<dbReference type="RefSeq" id="WP_077278861.1">
    <property type="nucleotide sequence ID" value="NZ_MVBK01000049.1"/>
</dbReference>
<dbReference type="AlphaFoldDB" id="A0A1V3NHK6"/>
<comment type="caution">
    <text evidence="2">The sequence shown here is derived from an EMBL/GenBank/DDBJ whole genome shotgun (WGS) entry which is preliminary data.</text>
</comment>
<dbReference type="Pfam" id="PF00753">
    <property type="entry name" value="Lactamase_B"/>
    <property type="match status" value="1"/>
</dbReference>
<organism evidence="2 3">
    <name type="scientific">Thioalkalivibrio denitrificans</name>
    <dbReference type="NCBI Taxonomy" id="108003"/>
    <lineage>
        <taxon>Bacteria</taxon>
        <taxon>Pseudomonadati</taxon>
        <taxon>Pseudomonadota</taxon>
        <taxon>Gammaproteobacteria</taxon>
        <taxon>Chromatiales</taxon>
        <taxon>Ectothiorhodospiraceae</taxon>
        <taxon>Thioalkalivibrio</taxon>
    </lineage>
</organism>